<accession>A0ABN8ZT88</accession>
<dbReference type="EMBL" id="OX459942">
    <property type="protein sequence ID" value="CAI9177120.1"/>
    <property type="molecule type" value="Genomic_DNA"/>
</dbReference>
<gene>
    <name evidence="2" type="ORF">MRATA1EN1_LOCUS26082</name>
</gene>
<protein>
    <submittedName>
        <fullName evidence="2">Uncharacterized protein</fullName>
    </submittedName>
</protein>
<feature type="compositionally biased region" description="Basic and acidic residues" evidence="1">
    <location>
        <begin position="153"/>
        <end position="165"/>
    </location>
</feature>
<evidence type="ECO:0000313" key="2">
    <source>
        <dbReference type="EMBL" id="CAI9177120.1"/>
    </source>
</evidence>
<feature type="region of interest" description="Disordered" evidence="1">
    <location>
        <begin position="153"/>
        <end position="183"/>
    </location>
</feature>
<name>A0ABN8ZT88_RANTA</name>
<reference evidence="2" key="1">
    <citation type="submission" date="2023-04" db="EMBL/GenBank/DDBJ databases">
        <authorList>
            <consortium name="ELIXIR-Norway"/>
        </authorList>
    </citation>
    <scope>NUCLEOTIDE SEQUENCE [LARGE SCALE GENOMIC DNA]</scope>
</reference>
<keyword evidence="3" id="KW-1185">Reference proteome</keyword>
<evidence type="ECO:0000256" key="1">
    <source>
        <dbReference type="SAM" id="MobiDB-lite"/>
    </source>
</evidence>
<organism evidence="2 3">
    <name type="scientific">Rangifer tarandus platyrhynchus</name>
    <name type="common">Svalbard reindeer</name>
    <dbReference type="NCBI Taxonomy" id="3082113"/>
    <lineage>
        <taxon>Eukaryota</taxon>
        <taxon>Metazoa</taxon>
        <taxon>Chordata</taxon>
        <taxon>Craniata</taxon>
        <taxon>Vertebrata</taxon>
        <taxon>Euteleostomi</taxon>
        <taxon>Mammalia</taxon>
        <taxon>Eutheria</taxon>
        <taxon>Laurasiatheria</taxon>
        <taxon>Artiodactyla</taxon>
        <taxon>Ruminantia</taxon>
        <taxon>Pecora</taxon>
        <taxon>Cervidae</taxon>
        <taxon>Odocoileinae</taxon>
        <taxon>Rangifer</taxon>
    </lineage>
</organism>
<evidence type="ECO:0000313" key="3">
    <source>
        <dbReference type="Proteomes" id="UP001176941"/>
    </source>
</evidence>
<proteinExistence type="predicted"/>
<sequence>MCLPLCSRGKLGAFTHTVYIEPTPNGYVMGIESNNEEIIEQHLWAMMKRKDACDYFSVHVTTCLYFRHKQKLNDKKSPQPPLPPREENLLTTRGLRTTTPSKHRAASLSAPSTGHAGALGSVNKPGWRRLDTVPYGICSFFGVSWAVSQRDKDYKSRRPQRDEPGHVAGGRPGVRAAVDPVLQ</sequence>
<feature type="region of interest" description="Disordered" evidence="1">
    <location>
        <begin position="73"/>
        <end position="120"/>
    </location>
</feature>
<dbReference type="Proteomes" id="UP001176941">
    <property type="component" value="Chromosome 6"/>
</dbReference>
<feature type="compositionally biased region" description="Low complexity" evidence="1">
    <location>
        <begin position="89"/>
        <end position="99"/>
    </location>
</feature>